<dbReference type="SUPFAM" id="SSF64518">
    <property type="entry name" value="Phase 1 flagellin"/>
    <property type="match status" value="1"/>
</dbReference>
<proteinExistence type="inferred from homology"/>
<evidence type="ECO:0000313" key="7">
    <source>
        <dbReference type="Proteomes" id="UP000190951"/>
    </source>
</evidence>
<keyword evidence="7" id="KW-1185">Reference proteome</keyword>
<accession>A0A1S8L8Y9</accession>
<dbReference type="RefSeq" id="WP_077834046.1">
    <property type="nucleotide sequence ID" value="NZ_CP096983.1"/>
</dbReference>
<dbReference type="InterPro" id="IPR001029">
    <property type="entry name" value="Flagellin_N"/>
</dbReference>
<reference evidence="6 7" key="1">
    <citation type="submission" date="2022-04" db="EMBL/GenBank/DDBJ databases">
        <title>Genome sequence of C. roseum typestrain.</title>
        <authorList>
            <person name="Poehlein A."/>
            <person name="Schoch T."/>
            <person name="Duerre P."/>
            <person name="Daniel R."/>
        </authorList>
    </citation>
    <scope>NUCLEOTIDE SEQUENCE [LARGE SCALE GENOMIC DNA]</scope>
    <source>
        <strain evidence="6 7">DSM 7320</strain>
    </source>
</reference>
<evidence type="ECO:0000259" key="5">
    <source>
        <dbReference type="Pfam" id="PF00700"/>
    </source>
</evidence>
<dbReference type="KEGG" id="crw:CROST_020190"/>
<dbReference type="GO" id="GO:0009424">
    <property type="term" value="C:bacterial-type flagellum hook"/>
    <property type="evidence" value="ECO:0007669"/>
    <property type="project" value="InterPro"/>
</dbReference>
<gene>
    <name evidence="6" type="ORF">CROST_020190</name>
</gene>
<dbReference type="Pfam" id="PF00669">
    <property type="entry name" value="Flagellin_N"/>
    <property type="match status" value="1"/>
</dbReference>
<feature type="domain" description="Flagellin N-terminal" evidence="4">
    <location>
        <begin position="7"/>
        <end position="138"/>
    </location>
</feature>
<dbReference type="Gene3D" id="1.20.1330.10">
    <property type="entry name" value="f41 fragment of flagellin, N-terminal domain"/>
    <property type="match status" value="2"/>
</dbReference>
<dbReference type="NCBIfam" id="TIGR02550">
    <property type="entry name" value="flagell_flgL"/>
    <property type="match status" value="1"/>
</dbReference>
<sequence>MRVTNRMLTDTFLTDMNTNLQNMRDIQSQLTSGKKINKPSDNPYIATKSMQLNTDISINSQYNTNIKNTIYWLNQTDTALNQAGDIVQRMKELLISAGNGAYNQEQRDSIRAEINQRINEFSNVINSSFSGQYLFGGTRGDEKPLDIMSDSSKNTYLMYNNESVDLPIASASGTTASIANSCGELDVQLGSGSTVKLQITSGASIQSIVDGINNQIASSSSLKGKVSAVSYVKGNQTYIRIKASNNKDITITNGTNIPALSSFKNKYIGVDKIEKISKSLSVEISQGVLSQYSVSATDIMNYKAATASGVEKSYDLRQVFSDIVNDLSSTSGVANLNTKDSDALDGLLENILSIRATVGASQNRMDSAQQNNQENNYNMTLILSNTEDTDITESTMNYAALQTVYLASLQTSAKIIKPTLMDYMS</sequence>
<evidence type="ECO:0000256" key="1">
    <source>
        <dbReference type="ARBA" id="ARBA00004365"/>
    </source>
</evidence>
<dbReference type="EMBL" id="CP096983">
    <property type="protein sequence ID" value="URZ11302.1"/>
    <property type="molecule type" value="Genomic_DNA"/>
</dbReference>
<dbReference type="InterPro" id="IPR013384">
    <property type="entry name" value="Flagell_FlgL"/>
</dbReference>
<organism evidence="6 7">
    <name type="scientific">Clostridium felsineum</name>
    <dbReference type="NCBI Taxonomy" id="36839"/>
    <lineage>
        <taxon>Bacteria</taxon>
        <taxon>Bacillati</taxon>
        <taxon>Bacillota</taxon>
        <taxon>Clostridia</taxon>
        <taxon>Eubacteriales</taxon>
        <taxon>Clostridiaceae</taxon>
        <taxon>Clostridium</taxon>
    </lineage>
</organism>
<dbReference type="PANTHER" id="PTHR42792:SF1">
    <property type="entry name" value="FLAGELLAR HOOK-ASSOCIATED PROTEIN 3"/>
    <property type="match status" value="1"/>
</dbReference>
<evidence type="ECO:0000259" key="4">
    <source>
        <dbReference type="Pfam" id="PF00669"/>
    </source>
</evidence>
<comment type="similarity">
    <text evidence="2">Belongs to the bacterial flagellin family.</text>
</comment>
<evidence type="ECO:0000313" key="6">
    <source>
        <dbReference type="EMBL" id="URZ11302.1"/>
    </source>
</evidence>
<dbReference type="GO" id="GO:0071973">
    <property type="term" value="P:bacterial-type flagellum-dependent cell motility"/>
    <property type="evidence" value="ECO:0007669"/>
    <property type="project" value="InterPro"/>
</dbReference>
<dbReference type="InterPro" id="IPR001492">
    <property type="entry name" value="Flagellin"/>
</dbReference>
<comment type="subcellular location">
    <subcellularLocation>
        <location evidence="1">Bacterial flagellum</location>
    </subcellularLocation>
</comment>
<evidence type="ECO:0000256" key="3">
    <source>
        <dbReference type="ARBA" id="ARBA00023143"/>
    </source>
</evidence>
<dbReference type="PANTHER" id="PTHR42792">
    <property type="entry name" value="FLAGELLIN"/>
    <property type="match status" value="1"/>
</dbReference>
<dbReference type="STRING" id="84029.CROST_16500"/>
<dbReference type="InterPro" id="IPR046358">
    <property type="entry name" value="Flagellin_C"/>
</dbReference>
<feature type="domain" description="Flagellin C-terminal" evidence="5">
    <location>
        <begin position="343"/>
        <end position="415"/>
    </location>
</feature>
<protein>
    <submittedName>
        <fullName evidence="6">Uncharacterized protein</fullName>
    </submittedName>
</protein>
<dbReference type="AlphaFoldDB" id="A0A1S8L8Y9"/>
<dbReference type="Pfam" id="PF00700">
    <property type="entry name" value="Flagellin_C"/>
    <property type="match status" value="1"/>
</dbReference>
<name>A0A1S8L8Y9_9CLOT</name>
<keyword evidence="3" id="KW-0975">Bacterial flagellum</keyword>
<evidence type="ECO:0000256" key="2">
    <source>
        <dbReference type="ARBA" id="ARBA00005709"/>
    </source>
</evidence>
<dbReference type="GO" id="GO:0005198">
    <property type="term" value="F:structural molecule activity"/>
    <property type="evidence" value="ECO:0007669"/>
    <property type="project" value="InterPro"/>
</dbReference>
<dbReference type="Proteomes" id="UP000190951">
    <property type="component" value="Chromosome"/>
</dbReference>